<keyword evidence="2" id="KW-1185">Reference proteome</keyword>
<evidence type="ECO:0000313" key="1">
    <source>
        <dbReference type="EMBL" id="KAH3664771.1"/>
    </source>
</evidence>
<gene>
    <name evidence="1" type="ORF">OGATHE_003586</name>
</gene>
<comment type="caution">
    <text evidence="1">The sequence shown here is derived from an EMBL/GenBank/DDBJ whole genome shotgun (WGS) entry which is preliminary data.</text>
</comment>
<evidence type="ECO:0000313" key="2">
    <source>
        <dbReference type="Proteomes" id="UP000788993"/>
    </source>
</evidence>
<organism evidence="1 2">
    <name type="scientific">Ogataea polymorpha</name>
    <dbReference type="NCBI Taxonomy" id="460523"/>
    <lineage>
        <taxon>Eukaryota</taxon>
        <taxon>Fungi</taxon>
        <taxon>Dikarya</taxon>
        <taxon>Ascomycota</taxon>
        <taxon>Saccharomycotina</taxon>
        <taxon>Pichiomycetes</taxon>
        <taxon>Pichiales</taxon>
        <taxon>Pichiaceae</taxon>
        <taxon>Ogataea</taxon>
    </lineage>
</organism>
<name>A0A9P8T3I6_9ASCO</name>
<reference evidence="1" key="1">
    <citation type="journal article" date="2021" name="Open Biol.">
        <title>Shared evolutionary footprints suggest mitochondrial oxidative damage underlies multiple complex I losses in fungi.</title>
        <authorList>
            <person name="Schikora-Tamarit M.A."/>
            <person name="Marcet-Houben M."/>
            <person name="Nosek J."/>
            <person name="Gabaldon T."/>
        </authorList>
    </citation>
    <scope>NUCLEOTIDE SEQUENCE</scope>
    <source>
        <strain evidence="1">NCAIM Y.01608</strain>
    </source>
</reference>
<sequence length="172" mass="18389">MLVFDSDLGLGVWSQPWKSTGSSGVSKSGVQLMGQQDGQWQLLVRLVGGVTEHDTLVTGSKLLQGLVIVQTLSNVWRLLLDSDQNITCLIIETFVGVIISNVLNGISDDLLVVQVGLGGDLTKHHDHTGLRGSFTGNLGKRVCGQAGVQNGIRNLIADFVRVTLTDRLRTGG</sequence>
<dbReference type="Proteomes" id="UP000788993">
    <property type="component" value="Unassembled WGS sequence"/>
</dbReference>
<dbReference type="AlphaFoldDB" id="A0A9P8T3I6"/>
<dbReference type="EMBL" id="JAEUBD010001178">
    <property type="protein sequence ID" value="KAH3664771.1"/>
    <property type="molecule type" value="Genomic_DNA"/>
</dbReference>
<reference evidence="1" key="2">
    <citation type="submission" date="2021-01" db="EMBL/GenBank/DDBJ databases">
        <authorList>
            <person name="Schikora-Tamarit M.A."/>
        </authorList>
    </citation>
    <scope>NUCLEOTIDE SEQUENCE</scope>
    <source>
        <strain evidence="1">NCAIM Y.01608</strain>
    </source>
</reference>
<accession>A0A9P8T3I6</accession>
<proteinExistence type="predicted"/>
<protein>
    <submittedName>
        <fullName evidence="1">Uncharacterized protein</fullName>
    </submittedName>
</protein>